<name>A0A238X8A3_9RHOB</name>
<gene>
    <name evidence="1" type="ORF">SAMN06265370_109145</name>
</gene>
<evidence type="ECO:0000313" key="2">
    <source>
        <dbReference type="Proteomes" id="UP000198417"/>
    </source>
</evidence>
<dbReference type="EMBL" id="FZNN01000009">
    <property type="protein sequence ID" value="SNR54801.1"/>
    <property type="molecule type" value="Genomic_DNA"/>
</dbReference>
<organism evidence="1 2">
    <name type="scientific">Puniceibacterium sediminis</name>
    <dbReference type="NCBI Taxonomy" id="1608407"/>
    <lineage>
        <taxon>Bacteria</taxon>
        <taxon>Pseudomonadati</taxon>
        <taxon>Pseudomonadota</taxon>
        <taxon>Alphaproteobacteria</taxon>
        <taxon>Rhodobacterales</taxon>
        <taxon>Paracoccaceae</taxon>
        <taxon>Puniceibacterium</taxon>
    </lineage>
</organism>
<sequence>MTPRQGPKDGKPLPHTPVTLPQGDLDHFHITATVHGNVVLLDVAGLPGNLPKTNGNTYALWNTSSPLPTDTPLDIQPMPTDDQPSRFQFKYDFQPMNYAITYQVGSAPDTMCAIAPLPLFPTMALGFPENVSMQIRDLTTTQMVFQYTVLSGYPPATYGNWIGLWQGIQTNPGAVDPIARISVPDNQNTNILTLTGLTLYENFDYTLIFFMKSDADDPKRVSAGAALYFST</sequence>
<evidence type="ECO:0000313" key="1">
    <source>
        <dbReference type="EMBL" id="SNR54801.1"/>
    </source>
</evidence>
<proteinExistence type="predicted"/>
<dbReference type="RefSeq" id="WP_089270723.1">
    <property type="nucleotide sequence ID" value="NZ_FZNN01000009.1"/>
</dbReference>
<dbReference type="OrthoDB" id="1159314at2"/>
<keyword evidence="2" id="KW-1185">Reference proteome</keyword>
<dbReference type="AlphaFoldDB" id="A0A238X8A3"/>
<reference evidence="1 2" key="1">
    <citation type="submission" date="2017-06" db="EMBL/GenBank/DDBJ databases">
        <authorList>
            <person name="Kim H.J."/>
            <person name="Triplett B.A."/>
        </authorList>
    </citation>
    <scope>NUCLEOTIDE SEQUENCE [LARGE SCALE GENOMIC DNA]</scope>
    <source>
        <strain evidence="1 2">DSM 29052</strain>
    </source>
</reference>
<protein>
    <submittedName>
        <fullName evidence="1">Uncharacterized protein</fullName>
    </submittedName>
</protein>
<accession>A0A238X8A3</accession>
<dbReference type="Proteomes" id="UP000198417">
    <property type="component" value="Unassembled WGS sequence"/>
</dbReference>